<protein>
    <submittedName>
        <fullName evidence="1">Uncharacterized protein</fullName>
    </submittedName>
</protein>
<keyword evidence="2" id="KW-1185">Reference proteome</keyword>
<dbReference type="EMBL" id="JAATWM020000002">
    <property type="protein sequence ID" value="KAF9881635.1"/>
    <property type="molecule type" value="Genomic_DNA"/>
</dbReference>
<dbReference type="GeneID" id="62156575"/>
<proteinExistence type="predicted"/>
<dbReference type="AlphaFoldDB" id="A0A9P6IJI1"/>
<sequence>MKAETQSTLDVFYLAQITAGIYRSSNQLEGTFPSADEFDTFYAEHQDLLNRDAWRQYYSPTLLTETISARFYRLPDLKELPDSSDPLAQPRRKGTGHFTKLPRWAHTVAGSRRRQPTLPVETIIQIALSTLEQTISRLRTDFPSVQPYSETQARFWLSYMKIDSSVPVTKEALGLNGFGIHVAQGAFDMWAWEAHYSQKTWESVSAQYLEPELDGTRKSEVDWCGWPDGGIGVQAWCRGWEPEVGSEEEVAFLAAAAVEETKGIDLGDLNFTMRSHILWAVMRTVFQSAGEKPVDDLKRRMVEAGNIVEIDEIKAELWIREAVMVMEPYVQRRGGWPAAAEDRSELLRQILVENGQLFFHSILA</sequence>
<accession>A0A9P6IJI1</accession>
<evidence type="ECO:0000313" key="2">
    <source>
        <dbReference type="Proteomes" id="UP000781932"/>
    </source>
</evidence>
<gene>
    <name evidence="1" type="ORF">CkaCkLH20_00781</name>
</gene>
<reference evidence="1" key="1">
    <citation type="submission" date="2020-03" db="EMBL/GenBank/DDBJ databases">
        <authorList>
            <person name="He L."/>
        </authorList>
    </citation>
    <scope>NUCLEOTIDE SEQUENCE</scope>
    <source>
        <strain evidence="1">CkLH20</strain>
    </source>
</reference>
<evidence type="ECO:0000313" key="1">
    <source>
        <dbReference type="EMBL" id="KAF9881635.1"/>
    </source>
</evidence>
<comment type="caution">
    <text evidence="1">The sequence shown here is derived from an EMBL/GenBank/DDBJ whole genome shotgun (WGS) entry which is preliminary data.</text>
</comment>
<dbReference type="Proteomes" id="UP000781932">
    <property type="component" value="Unassembled WGS sequence"/>
</dbReference>
<name>A0A9P6IJI1_9PEZI</name>
<dbReference type="RefSeq" id="XP_038751096.1">
    <property type="nucleotide sequence ID" value="XM_038883501.1"/>
</dbReference>
<organism evidence="1 2">
    <name type="scientific">Colletotrichum karsti</name>
    <dbReference type="NCBI Taxonomy" id="1095194"/>
    <lineage>
        <taxon>Eukaryota</taxon>
        <taxon>Fungi</taxon>
        <taxon>Dikarya</taxon>
        <taxon>Ascomycota</taxon>
        <taxon>Pezizomycotina</taxon>
        <taxon>Sordariomycetes</taxon>
        <taxon>Hypocreomycetidae</taxon>
        <taxon>Glomerellales</taxon>
        <taxon>Glomerellaceae</taxon>
        <taxon>Colletotrichum</taxon>
        <taxon>Colletotrichum boninense species complex</taxon>
    </lineage>
</organism>
<dbReference type="OrthoDB" id="427186at2759"/>
<reference evidence="1" key="2">
    <citation type="submission" date="2020-11" db="EMBL/GenBank/DDBJ databases">
        <title>Whole genome sequencing of Colletotrichum sp.</title>
        <authorList>
            <person name="Li H."/>
        </authorList>
    </citation>
    <scope>NUCLEOTIDE SEQUENCE</scope>
    <source>
        <strain evidence="1">CkLH20</strain>
    </source>
</reference>